<accession>A0A7X6DT88</accession>
<dbReference type="Proteomes" id="UP000534783">
    <property type="component" value="Unassembled WGS sequence"/>
</dbReference>
<dbReference type="EMBL" id="VTOW01000004">
    <property type="protein sequence ID" value="NKE72976.1"/>
    <property type="molecule type" value="Genomic_DNA"/>
</dbReference>
<proteinExistence type="predicted"/>
<reference evidence="1 2" key="1">
    <citation type="journal article" date="2020" name="Nature">
        <title>Bacterial chemolithoautotrophy via manganese oxidation.</title>
        <authorList>
            <person name="Yu H."/>
            <person name="Leadbetter J.R."/>
        </authorList>
    </citation>
    <scope>NUCLEOTIDE SEQUENCE [LARGE SCALE GENOMIC DNA]</scope>
    <source>
        <strain evidence="1 2">Mn-1</strain>
    </source>
</reference>
<dbReference type="AlphaFoldDB" id="A0A7X6DT88"/>
<evidence type="ECO:0000313" key="2">
    <source>
        <dbReference type="Proteomes" id="UP000534783"/>
    </source>
</evidence>
<gene>
    <name evidence="1" type="ORF">MNODULE_19670</name>
</gene>
<keyword evidence="2" id="KW-1185">Reference proteome</keyword>
<name>A0A7X6DT88_9BACT</name>
<organism evidence="1 2">
    <name type="scientific">Candidatus Manganitrophus noduliformans</name>
    <dbReference type="NCBI Taxonomy" id="2606439"/>
    <lineage>
        <taxon>Bacteria</taxon>
        <taxon>Pseudomonadati</taxon>
        <taxon>Nitrospirota</taxon>
        <taxon>Nitrospiria</taxon>
        <taxon>Candidatus Troglogloeales</taxon>
        <taxon>Candidatus Manganitrophaceae</taxon>
        <taxon>Candidatus Manganitrophus</taxon>
    </lineage>
</organism>
<sequence>MNLELQIGEIEARAPHYRSLSLECTIYNRGGKEIALLEAWITVKTSGDSTLVDGFHYQQYNAPAYRATIKAGEKGNGRILIPLTPDILYSLEQERSGKDLQFMIYSRVLIAPIESVELNTGEPVYILGAPQETRFSAGGSFPIAHKIPQSEWIKLLSSMKWLAIELFELPMETFSSDPDLQRAIELLREAQSRFFRGDWPGTLQNCRQAFEAAAGDVGQSDSKKDNFQKLSNRLGGGRKSEKLNSLISSVSGFTHLGRHEDFPKIDITREDALMALRCTLSIFSLLGGRIV</sequence>
<evidence type="ECO:0000313" key="1">
    <source>
        <dbReference type="EMBL" id="NKE72976.1"/>
    </source>
</evidence>
<dbReference type="RefSeq" id="WP_168062906.1">
    <property type="nucleotide sequence ID" value="NZ_VTOW01000004.1"/>
</dbReference>
<protein>
    <submittedName>
        <fullName evidence="1">Uncharacterized protein</fullName>
    </submittedName>
</protein>
<comment type="caution">
    <text evidence="1">The sequence shown here is derived from an EMBL/GenBank/DDBJ whole genome shotgun (WGS) entry which is preliminary data.</text>
</comment>